<name>A0AAV9NF01_9EURO</name>
<feature type="transmembrane region" description="Helical" evidence="2">
    <location>
        <begin position="77"/>
        <end position="97"/>
    </location>
</feature>
<evidence type="ECO:0000256" key="1">
    <source>
        <dbReference type="SAM" id="MobiDB-lite"/>
    </source>
</evidence>
<evidence type="ECO:0008006" key="5">
    <source>
        <dbReference type="Google" id="ProtNLM"/>
    </source>
</evidence>
<keyword evidence="4" id="KW-1185">Reference proteome</keyword>
<gene>
    <name evidence="3" type="ORF">LTR84_001748</name>
</gene>
<keyword evidence="2" id="KW-0472">Membrane</keyword>
<evidence type="ECO:0000313" key="4">
    <source>
        <dbReference type="Proteomes" id="UP001358417"/>
    </source>
</evidence>
<evidence type="ECO:0000256" key="2">
    <source>
        <dbReference type="SAM" id="Phobius"/>
    </source>
</evidence>
<evidence type="ECO:0000313" key="3">
    <source>
        <dbReference type="EMBL" id="KAK5053786.1"/>
    </source>
</evidence>
<feature type="transmembrane region" description="Helical" evidence="2">
    <location>
        <begin position="140"/>
        <end position="159"/>
    </location>
</feature>
<dbReference type="EMBL" id="JAVRRD010000011">
    <property type="protein sequence ID" value="KAK5053786.1"/>
    <property type="molecule type" value="Genomic_DNA"/>
</dbReference>
<feature type="region of interest" description="Disordered" evidence="1">
    <location>
        <begin position="11"/>
        <end position="33"/>
    </location>
</feature>
<keyword evidence="2" id="KW-0812">Transmembrane</keyword>
<organism evidence="3 4">
    <name type="scientific">Exophiala bonariae</name>
    <dbReference type="NCBI Taxonomy" id="1690606"/>
    <lineage>
        <taxon>Eukaryota</taxon>
        <taxon>Fungi</taxon>
        <taxon>Dikarya</taxon>
        <taxon>Ascomycota</taxon>
        <taxon>Pezizomycotina</taxon>
        <taxon>Eurotiomycetes</taxon>
        <taxon>Chaetothyriomycetidae</taxon>
        <taxon>Chaetothyriales</taxon>
        <taxon>Herpotrichiellaceae</taxon>
        <taxon>Exophiala</taxon>
    </lineage>
</organism>
<accession>A0AAV9NF01</accession>
<sequence length="585" mass="63323">MKENVIALLEEHPGEPPSPVSTKGRDGGSLRRPKSQSISFFVVVALDILIIGFLVAVVFTSIKLTSIGPLSGDHRTLYVTSVTVLATICTTFFIHVVRELWLQKIDTHLQSGTAIAVLDPTWRNVIGLSSFTERLKQWEMTVILAVSGLVTATIVGATVPTSMTHTERYRYHLVDDHSDICAGINPSLPSQWAWDLPNGSVYNVWPEMQFCPTAEAITHLGTINMLNPDAFGYADEGTAVRRSALGAAASIYVPQTPFDWGTNMVDESLAQTLQHFGPSLLSTTQCTPVMTTNPIQCETVTAVDDQVSLTIHGPSNCSLITSYQNSYAATLCTHDSLGQATIVLGAVYPSSFFLTEAMADLDYLSYLESASSANASALQGTAYGVACTVDTRQVFEYREVTFNLQADADDIGTYSRDVEAVISDSCDGQVFAGDHDPLQHKIPAVAAVAAVSILDNLLAATRQLIVQPMSPIYTDHSKYVRQAPFAFENSRNGLEDVLGLNAALVVSRLPMTGGSGTSSAEGIAIVQNTRVGTGRKWALVYILPLVLVLVTLIWLRYTVAGAPRMEISNSLRALEMHFREEMGHG</sequence>
<reference evidence="3 4" key="1">
    <citation type="submission" date="2023-08" db="EMBL/GenBank/DDBJ databases">
        <title>Black Yeasts Isolated from many extreme environments.</title>
        <authorList>
            <person name="Coleine C."/>
            <person name="Stajich J.E."/>
            <person name="Selbmann L."/>
        </authorList>
    </citation>
    <scope>NUCLEOTIDE SEQUENCE [LARGE SCALE GENOMIC DNA]</scope>
    <source>
        <strain evidence="3 4">CCFEE 5792</strain>
    </source>
</reference>
<dbReference type="AlphaFoldDB" id="A0AAV9NF01"/>
<protein>
    <recommendedName>
        <fullName evidence="5">Carboxylic ester hydrolase</fullName>
    </recommendedName>
</protein>
<proteinExistence type="predicted"/>
<feature type="transmembrane region" description="Helical" evidence="2">
    <location>
        <begin position="537"/>
        <end position="555"/>
    </location>
</feature>
<dbReference type="GeneID" id="89969964"/>
<comment type="caution">
    <text evidence="3">The sequence shown here is derived from an EMBL/GenBank/DDBJ whole genome shotgun (WGS) entry which is preliminary data.</text>
</comment>
<dbReference type="Proteomes" id="UP001358417">
    <property type="component" value="Unassembled WGS sequence"/>
</dbReference>
<dbReference type="RefSeq" id="XP_064706911.1">
    <property type="nucleotide sequence ID" value="XM_064845366.1"/>
</dbReference>
<feature type="transmembrane region" description="Helical" evidence="2">
    <location>
        <begin position="38"/>
        <end position="62"/>
    </location>
</feature>
<keyword evidence="2" id="KW-1133">Transmembrane helix</keyword>